<keyword evidence="8" id="KW-0511">Multifunctional enzyme</keyword>
<dbReference type="Pfam" id="PF00078">
    <property type="entry name" value="RVT_1"/>
    <property type="match status" value="1"/>
</dbReference>
<dbReference type="PROSITE" id="PS50878">
    <property type="entry name" value="RT_POL"/>
    <property type="match status" value="1"/>
</dbReference>
<dbReference type="InterPro" id="IPR043502">
    <property type="entry name" value="DNA/RNA_pol_sf"/>
</dbReference>
<evidence type="ECO:0000313" key="10">
    <source>
        <dbReference type="EnsemblPlants" id="TuG1812G0500004288.01.T01"/>
    </source>
</evidence>
<evidence type="ECO:0000256" key="7">
    <source>
        <dbReference type="ARBA" id="ARBA00022918"/>
    </source>
</evidence>
<keyword evidence="2" id="KW-0808">Transferase</keyword>
<evidence type="ECO:0000256" key="5">
    <source>
        <dbReference type="ARBA" id="ARBA00022759"/>
    </source>
</evidence>
<dbReference type="InterPro" id="IPR000477">
    <property type="entry name" value="RT_dom"/>
</dbReference>
<dbReference type="SUPFAM" id="SSF56672">
    <property type="entry name" value="DNA/RNA polymerases"/>
    <property type="match status" value="1"/>
</dbReference>
<dbReference type="Gramene" id="TuG1812G0500004288.01.T01">
    <property type="protein sequence ID" value="TuG1812G0500004288.01.T01"/>
    <property type="gene ID" value="TuG1812G0500004288.01"/>
</dbReference>
<dbReference type="Gene3D" id="3.10.20.370">
    <property type="match status" value="1"/>
</dbReference>
<sequence length="330" mass="37638">MLKSGVIAHSLSPYVAPVLLVKKKDVSWRFCVDFRRLNTATVKNKFPLPVVDELLDELGGAAYFSKIDLRAGYHQIRMREEDEEKTTFKTHHGHYHFRVMPFGLCNAPATFQCLMNSVFGRHVCKFIIIFLDDILVFSFDLQEHEEHLRIILDLLREHQLYAKASKCSFAQQKIEYLGHFISKDGVATDASKTSAMSAWPVPTTPTELRRFLGLTGYYRKFVPHYGFIAKPLTRLLTKKGFLWDDKAQAAFEMLKQAMVSTPVLALPDFKRPFAIETDACDPGVGAVLVQDGHPIAYLSKALGVRNQKLSAYEKEFLAVMMAIDKWRPYL</sequence>
<reference evidence="10" key="3">
    <citation type="submission" date="2022-06" db="UniProtKB">
        <authorList>
            <consortium name="EnsemblPlants"/>
        </authorList>
    </citation>
    <scope>IDENTIFICATION</scope>
</reference>
<dbReference type="CDD" id="cd01647">
    <property type="entry name" value="RT_LTR"/>
    <property type="match status" value="1"/>
</dbReference>
<dbReference type="EnsemblPlants" id="TuG1812G0500004288.01.T01">
    <property type="protein sequence ID" value="TuG1812G0500004288.01.T01"/>
    <property type="gene ID" value="TuG1812G0500004288.01"/>
</dbReference>
<dbReference type="FunFam" id="3.10.10.10:FF:000007">
    <property type="entry name" value="Retrovirus-related Pol polyprotein from transposon 17.6-like Protein"/>
    <property type="match status" value="1"/>
</dbReference>
<dbReference type="PANTHER" id="PTHR37984">
    <property type="entry name" value="PROTEIN CBG26694"/>
    <property type="match status" value="1"/>
</dbReference>
<evidence type="ECO:0000256" key="2">
    <source>
        <dbReference type="ARBA" id="ARBA00022679"/>
    </source>
</evidence>
<keyword evidence="7" id="KW-0695">RNA-directed DNA polymerase</keyword>
<name>A0A8R7QJ03_TRIUA</name>
<feature type="domain" description="Reverse transcriptase" evidence="9">
    <location>
        <begin position="2"/>
        <end position="181"/>
    </location>
</feature>
<dbReference type="Proteomes" id="UP000015106">
    <property type="component" value="Chromosome 5"/>
</dbReference>
<evidence type="ECO:0000259" key="9">
    <source>
        <dbReference type="PROSITE" id="PS50878"/>
    </source>
</evidence>
<dbReference type="Pfam" id="PF17919">
    <property type="entry name" value="RT_RNaseH_2"/>
    <property type="match status" value="1"/>
</dbReference>
<dbReference type="Gene3D" id="3.10.10.10">
    <property type="entry name" value="HIV Type 1 Reverse Transcriptase, subunit A, domain 1"/>
    <property type="match status" value="1"/>
</dbReference>
<keyword evidence="5" id="KW-0255">Endonuclease</keyword>
<dbReference type="GO" id="GO:0008233">
    <property type="term" value="F:peptidase activity"/>
    <property type="evidence" value="ECO:0007669"/>
    <property type="project" value="UniProtKB-KW"/>
</dbReference>
<keyword evidence="11" id="KW-1185">Reference proteome</keyword>
<keyword evidence="1" id="KW-0645">Protease</keyword>
<reference evidence="11" key="1">
    <citation type="journal article" date="2013" name="Nature">
        <title>Draft genome of the wheat A-genome progenitor Triticum urartu.</title>
        <authorList>
            <person name="Ling H.Q."/>
            <person name="Zhao S."/>
            <person name="Liu D."/>
            <person name="Wang J."/>
            <person name="Sun H."/>
            <person name="Zhang C."/>
            <person name="Fan H."/>
            <person name="Li D."/>
            <person name="Dong L."/>
            <person name="Tao Y."/>
            <person name="Gao C."/>
            <person name="Wu H."/>
            <person name="Li Y."/>
            <person name="Cui Y."/>
            <person name="Guo X."/>
            <person name="Zheng S."/>
            <person name="Wang B."/>
            <person name="Yu K."/>
            <person name="Liang Q."/>
            <person name="Yang W."/>
            <person name="Lou X."/>
            <person name="Chen J."/>
            <person name="Feng M."/>
            <person name="Jian J."/>
            <person name="Zhang X."/>
            <person name="Luo G."/>
            <person name="Jiang Y."/>
            <person name="Liu J."/>
            <person name="Wang Z."/>
            <person name="Sha Y."/>
            <person name="Zhang B."/>
            <person name="Wu H."/>
            <person name="Tang D."/>
            <person name="Shen Q."/>
            <person name="Xue P."/>
            <person name="Zou S."/>
            <person name="Wang X."/>
            <person name="Liu X."/>
            <person name="Wang F."/>
            <person name="Yang Y."/>
            <person name="An X."/>
            <person name="Dong Z."/>
            <person name="Zhang K."/>
            <person name="Zhang X."/>
            <person name="Luo M.C."/>
            <person name="Dvorak J."/>
            <person name="Tong Y."/>
            <person name="Wang J."/>
            <person name="Yang H."/>
            <person name="Li Z."/>
            <person name="Wang D."/>
            <person name="Zhang A."/>
            <person name="Wang J."/>
        </authorList>
    </citation>
    <scope>NUCLEOTIDE SEQUENCE</scope>
    <source>
        <strain evidence="11">cv. G1812</strain>
    </source>
</reference>
<protein>
    <recommendedName>
        <fullName evidence="9">Reverse transcriptase domain-containing protein</fullName>
    </recommendedName>
</protein>
<keyword evidence="3" id="KW-0548">Nucleotidyltransferase</keyword>
<dbReference type="Gene3D" id="3.30.70.270">
    <property type="match status" value="2"/>
</dbReference>
<keyword evidence="4" id="KW-0540">Nuclease</keyword>
<evidence type="ECO:0000313" key="11">
    <source>
        <dbReference type="Proteomes" id="UP000015106"/>
    </source>
</evidence>
<proteinExistence type="predicted"/>
<dbReference type="AlphaFoldDB" id="A0A8R7QJ03"/>
<evidence type="ECO:0000256" key="8">
    <source>
        <dbReference type="ARBA" id="ARBA00023268"/>
    </source>
</evidence>
<dbReference type="FunFam" id="3.30.70.270:FF:000020">
    <property type="entry name" value="Transposon Tf2-6 polyprotein-like Protein"/>
    <property type="match status" value="1"/>
</dbReference>
<evidence type="ECO:0000256" key="4">
    <source>
        <dbReference type="ARBA" id="ARBA00022722"/>
    </source>
</evidence>
<organism evidence="10 11">
    <name type="scientific">Triticum urartu</name>
    <name type="common">Red wild einkorn</name>
    <name type="synonym">Crithodium urartu</name>
    <dbReference type="NCBI Taxonomy" id="4572"/>
    <lineage>
        <taxon>Eukaryota</taxon>
        <taxon>Viridiplantae</taxon>
        <taxon>Streptophyta</taxon>
        <taxon>Embryophyta</taxon>
        <taxon>Tracheophyta</taxon>
        <taxon>Spermatophyta</taxon>
        <taxon>Magnoliopsida</taxon>
        <taxon>Liliopsida</taxon>
        <taxon>Poales</taxon>
        <taxon>Poaceae</taxon>
        <taxon>BOP clade</taxon>
        <taxon>Pooideae</taxon>
        <taxon>Triticodae</taxon>
        <taxon>Triticeae</taxon>
        <taxon>Triticinae</taxon>
        <taxon>Triticum</taxon>
    </lineage>
</organism>
<dbReference type="GO" id="GO:0003964">
    <property type="term" value="F:RNA-directed DNA polymerase activity"/>
    <property type="evidence" value="ECO:0007669"/>
    <property type="project" value="UniProtKB-KW"/>
</dbReference>
<keyword evidence="6" id="KW-0378">Hydrolase</keyword>
<dbReference type="InterPro" id="IPR043128">
    <property type="entry name" value="Rev_trsase/Diguanyl_cyclase"/>
</dbReference>
<evidence type="ECO:0000256" key="1">
    <source>
        <dbReference type="ARBA" id="ARBA00022670"/>
    </source>
</evidence>
<dbReference type="InterPro" id="IPR041577">
    <property type="entry name" value="RT_RNaseH_2"/>
</dbReference>
<reference evidence="10" key="2">
    <citation type="submission" date="2018-03" db="EMBL/GenBank/DDBJ databases">
        <title>The Triticum urartu genome reveals the dynamic nature of wheat genome evolution.</title>
        <authorList>
            <person name="Ling H."/>
            <person name="Ma B."/>
            <person name="Shi X."/>
            <person name="Liu H."/>
            <person name="Dong L."/>
            <person name="Sun H."/>
            <person name="Cao Y."/>
            <person name="Gao Q."/>
            <person name="Zheng S."/>
            <person name="Li Y."/>
            <person name="Yu Y."/>
            <person name="Du H."/>
            <person name="Qi M."/>
            <person name="Li Y."/>
            <person name="Yu H."/>
            <person name="Cui Y."/>
            <person name="Wang N."/>
            <person name="Chen C."/>
            <person name="Wu H."/>
            <person name="Zhao Y."/>
            <person name="Zhang J."/>
            <person name="Li Y."/>
            <person name="Zhou W."/>
            <person name="Zhang B."/>
            <person name="Hu W."/>
            <person name="Eijk M."/>
            <person name="Tang J."/>
            <person name="Witsenboer H."/>
            <person name="Zhao S."/>
            <person name="Li Z."/>
            <person name="Zhang A."/>
            <person name="Wang D."/>
            <person name="Liang C."/>
        </authorList>
    </citation>
    <scope>NUCLEOTIDE SEQUENCE [LARGE SCALE GENOMIC DNA]</scope>
    <source>
        <strain evidence="10">cv. G1812</strain>
    </source>
</reference>
<dbReference type="GO" id="GO:0006508">
    <property type="term" value="P:proteolysis"/>
    <property type="evidence" value="ECO:0007669"/>
    <property type="project" value="UniProtKB-KW"/>
</dbReference>
<dbReference type="PANTHER" id="PTHR37984:SF5">
    <property type="entry name" value="PROTEIN NYNRIN-LIKE"/>
    <property type="match status" value="1"/>
</dbReference>
<dbReference type="InterPro" id="IPR050951">
    <property type="entry name" value="Retrovirus_Pol_polyprotein"/>
</dbReference>
<dbReference type="GO" id="GO:0004519">
    <property type="term" value="F:endonuclease activity"/>
    <property type="evidence" value="ECO:0007669"/>
    <property type="project" value="UniProtKB-KW"/>
</dbReference>
<evidence type="ECO:0000256" key="3">
    <source>
        <dbReference type="ARBA" id="ARBA00022695"/>
    </source>
</evidence>
<evidence type="ECO:0000256" key="6">
    <source>
        <dbReference type="ARBA" id="ARBA00022801"/>
    </source>
</evidence>
<accession>A0A8R7QJ03</accession>